<evidence type="ECO:0000256" key="1">
    <source>
        <dbReference type="SAM" id="Coils"/>
    </source>
</evidence>
<protein>
    <submittedName>
        <fullName evidence="4">GAF domain-containing protein</fullName>
    </submittedName>
</protein>
<evidence type="ECO:0000256" key="2">
    <source>
        <dbReference type="SAM" id="MobiDB-lite"/>
    </source>
</evidence>
<feature type="region of interest" description="Disordered" evidence="2">
    <location>
        <begin position="635"/>
        <end position="666"/>
    </location>
</feature>
<accession>A0A3N6M2D2</accession>
<proteinExistence type="predicted"/>
<sequence length="705" mass="75813">MAHSTPRAHPLLILYVAATDERAQDGALALEEVPTGPDRTVHPTASVDRIREWTPEVDCVVYAGPPETDADSPAEGPTSAKGGDESRLDEVAAACGSTPLVIFADGQDAPPALHSSDCVDGYVRRDADDALEHLVDEITCLCRGDDVQPAGDPFPSGNDHTGIAALETAATIATCRDRDRLFDRLVDGAVDVLGFEYCWIATINFGELVPRAVAPAVPDGALDSTPLDDPLSVAFRARQSIRIADLSTVDAVEAPFEHVRSLCCVPVGDVGVLYVASELPDAFATTDLELLEGLCGTAASILERNWTETGISNERDRLRRERERLVAEYNRLAADRDRMEADRNDLVSLVSSVSEPTIRYGFVDGRPVVRDANEPFVAVFGDDAADLADVPVVEYAVPNGLSEEAKTLREAIQSGEQRHLQCRHETVDGVREFVLTVVPLETGTAESANGGKTAESADELESDGPADALESGGLLVYEDVTESRRRKRALAATRDRLETIAELVDDETRTPLNAARGYLELAEKTGNREHFEMVEQAHDQLSGSLEAVTEVAATGDVETEPIGIREMAHLAWIDAETGDATLATDGDLLLEANRDRLQELFEYVLRVAIEDANATGEPDADPVTVTVGATDDGFYVAGHTPRSNEANDDRRSDPEPGRLVDADGTSTQLELVERIADAHGWDVGVAEDDDGTAFAFRGVDAIDPD</sequence>
<organism evidence="4 5">
    <name type="scientific">Natrarchaeobius chitinivorans</name>
    <dbReference type="NCBI Taxonomy" id="1679083"/>
    <lineage>
        <taxon>Archaea</taxon>
        <taxon>Methanobacteriati</taxon>
        <taxon>Methanobacteriota</taxon>
        <taxon>Stenosarchaea group</taxon>
        <taxon>Halobacteria</taxon>
        <taxon>Halobacteriales</taxon>
        <taxon>Natrialbaceae</taxon>
        <taxon>Natrarchaeobius</taxon>
    </lineage>
</organism>
<evidence type="ECO:0000313" key="5">
    <source>
        <dbReference type="Proteomes" id="UP000282323"/>
    </source>
</evidence>
<feature type="region of interest" description="Disordered" evidence="2">
    <location>
        <begin position="63"/>
        <end position="88"/>
    </location>
</feature>
<dbReference type="EMBL" id="REGA01000008">
    <property type="protein sequence ID" value="RQG94544.1"/>
    <property type="molecule type" value="Genomic_DNA"/>
</dbReference>
<dbReference type="RefSeq" id="WP_124195612.1">
    <property type="nucleotide sequence ID" value="NZ_REGA01000008.1"/>
</dbReference>
<feature type="coiled-coil region" evidence="1">
    <location>
        <begin position="315"/>
        <end position="342"/>
    </location>
</feature>
<dbReference type="InterPro" id="IPR029016">
    <property type="entry name" value="GAF-like_dom_sf"/>
</dbReference>
<dbReference type="Proteomes" id="UP000282323">
    <property type="component" value="Unassembled WGS sequence"/>
</dbReference>
<dbReference type="Pfam" id="PF13185">
    <property type="entry name" value="GAF_2"/>
    <property type="match status" value="1"/>
</dbReference>
<evidence type="ECO:0000313" key="4">
    <source>
        <dbReference type="EMBL" id="RQG94544.1"/>
    </source>
</evidence>
<dbReference type="Gene3D" id="3.30.450.40">
    <property type="match status" value="1"/>
</dbReference>
<dbReference type="SUPFAM" id="SSF55781">
    <property type="entry name" value="GAF domain-like"/>
    <property type="match status" value="1"/>
</dbReference>
<keyword evidence="5" id="KW-1185">Reference proteome</keyword>
<reference evidence="4 5" key="1">
    <citation type="submission" date="2018-10" db="EMBL/GenBank/DDBJ databases">
        <title>Natrarchaeobius chitinivorans gen. nov., sp. nov., and Natrarchaeobius haloalkaliphilus sp. nov., alkaliphilic, chitin-utilizing haloarchaea from hypersaline alkaline lakes.</title>
        <authorList>
            <person name="Sorokin D.Y."/>
            <person name="Elcheninov A.G."/>
            <person name="Kostrikina N.A."/>
            <person name="Bale N.J."/>
            <person name="Sinninghe Damste J.S."/>
            <person name="Khijniak T.V."/>
            <person name="Kublanov I.V."/>
            <person name="Toshchakov S.V."/>
        </authorList>
    </citation>
    <scope>NUCLEOTIDE SEQUENCE [LARGE SCALE GENOMIC DNA]</scope>
    <source>
        <strain evidence="4 5">AArcht4T</strain>
    </source>
</reference>
<feature type="domain" description="GAF" evidence="3">
    <location>
        <begin position="176"/>
        <end position="303"/>
    </location>
</feature>
<feature type="region of interest" description="Disordered" evidence="2">
    <location>
        <begin position="444"/>
        <end position="471"/>
    </location>
</feature>
<gene>
    <name evidence="4" type="ORF">EA473_10665</name>
</gene>
<name>A0A3N6M2D2_NATCH</name>
<dbReference type="InterPro" id="IPR003018">
    <property type="entry name" value="GAF"/>
</dbReference>
<evidence type="ECO:0000259" key="3">
    <source>
        <dbReference type="Pfam" id="PF13185"/>
    </source>
</evidence>
<keyword evidence="1" id="KW-0175">Coiled coil</keyword>
<dbReference type="OrthoDB" id="8127at2157"/>
<comment type="caution">
    <text evidence="4">The sequence shown here is derived from an EMBL/GenBank/DDBJ whole genome shotgun (WGS) entry which is preliminary data.</text>
</comment>
<feature type="compositionally biased region" description="Basic and acidic residues" evidence="2">
    <location>
        <begin position="645"/>
        <end position="661"/>
    </location>
</feature>
<dbReference type="Gene3D" id="3.30.450.20">
    <property type="entry name" value="PAS domain"/>
    <property type="match status" value="1"/>
</dbReference>
<dbReference type="InterPro" id="IPR035965">
    <property type="entry name" value="PAS-like_dom_sf"/>
</dbReference>
<dbReference type="SUPFAM" id="SSF55785">
    <property type="entry name" value="PYP-like sensor domain (PAS domain)"/>
    <property type="match status" value="1"/>
</dbReference>
<dbReference type="AlphaFoldDB" id="A0A3N6M2D2"/>